<evidence type="ECO:0000259" key="2">
    <source>
        <dbReference type="PROSITE" id="PS50972"/>
    </source>
</evidence>
<proteinExistence type="predicted"/>
<sequence>MAGDFNCTVEEENPLSHLLNSLSLDNDLVDTGAGENRPTRRSVNGTAQRIDRIYAHSSLLPSDNSKVEVDLSEPEI</sequence>
<evidence type="ECO:0000256" key="1">
    <source>
        <dbReference type="SAM" id="MobiDB-lite"/>
    </source>
</evidence>
<accession>A0A8J4UZQ3</accession>
<reference evidence="3" key="1">
    <citation type="submission" date="2020-01" db="EMBL/GenBank/DDBJ databases">
        <title>Development of genomics and gene disruption for Polysphondylium violaceum indicates a role for the polyketide synthase stlB in stalk morphogenesis.</title>
        <authorList>
            <person name="Narita B."/>
            <person name="Kawabe Y."/>
            <person name="Kin K."/>
            <person name="Saito T."/>
            <person name="Gibbs R."/>
            <person name="Kuspa A."/>
            <person name="Muzny D."/>
            <person name="Queller D."/>
            <person name="Richards S."/>
            <person name="Strassman J."/>
            <person name="Sucgang R."/>
            <person name="Worley K."/>
            <person name="Schaap P."/>
        </authorList>
    </citation>
    <scope>NUCLEOTIDE SEQUENCE</scope>
    <source>
        <strain evidence="3">QSvi11</strain>
    </source>
</reference>
<feature type="region of interest" description="Disordered" evidence="1">
    <location>
        <begin position="29"/>
        <end position="48"/>
    </location>
</feature>
<name>A0A8J4UZQ3_9MYCE</name>
<evidence type="ECO:0000313" key="4">
    <source>
        <dbReference type="Proteomes" id="UP000695562"/>
    </source>
</evidence>
<organism evidence="3 4">
    <name type="scientific">Polysphondylium violaceum</name>
    <dbReference type="NCBI Taxonomy" id="133409"/>
    <lineage>
        <taxon>Eukaryota</taxon>
        <taxon>Amoebozoa</taxon>
        <taxon>Evosea</taxon>
        <taxon>Eumycetozoa</taxon>
        <taxon>Dictyostelia</taxon>
        <taxon>Dictyosteliales</taxon>
        <taxon>Dictyosteliaceae</taxon>
        <taxon>Polysphondylium</taxon>
    </lineage>
</organism>
<dbReference type="EMBL" id="AJWJ01001163">
    <property type="protein sequence ID" value="KAF2068162.1"/>
    <property type="molecule type" value="Genomic_DNA"/>
</dbReference>
<dbReference type="AlphaFoldDB" id="A0A8J4UZQ3"/>
<evidence type="ECO:0000313" key="3">
    <source>
        <dbReference type="EMBL" id="KAF2068162.1"/>
    </source>
</evidence>
<comment type="caution">
    <text evidence="3">The sequence shown here is derived from an EMBL/GenBank/DDBJ whole genome shotgun (WGS) entry which is preliminary data.</text>
</comment>
<dbReference type="InterPro" id="IPR000489">
    <property type="entry name" value="Pterin-binding_dom"/>
</dbReference>
<protein>
    <recommendedName>
        <fullName evidence="2">Pterin-binding domain-containing protein</fullName>
    </recommendedName>
</protein>
<dbReference type="Proteomes" id="UP000695562">
    <property type="component" value="Unassembled WGS sequence"/>
</dbReference>
<dbReference type="PROSITE" id="PS50972">
    <property type="entry name" value="PTERIN_BINDING"/>
    <property type="match status" value="1"/>
</dbReference>
<dbReference type="SUPFAM" id="SSF56219">
    <property type="entry name" value="DNase I-like"/>
    <property type="match status" value="1"/>
</dbReference>
<keyword evidence="4" id="KW-1185">Reference proteome</keyword>
<gene>
    <name evidence="3" type="ORF">CYY_010513</name>
</gene>
<dbReference type="InterPro" id="IPR036691">
    <property type="entry name" value="Endo/exonu/phosph_ase_sf"/>
</dbReference>
<dbReference type="GO" id="GO:0042558">
    <property type="term" value="P:pteridine-containing compound metabolic process"/>
    <property type="evidence" value="ECO:0007669"/>
    <property type="project" value="InterPro"/>
</dbReference>
<feature type="domain" description="Pterin-binding" evidence="2">
    <location>
        <begin position="1"/>
        <end position="76"/>
    </location>
</feature>